<comment type="similarity">
    <text evidence="2">Belongs to the RRM half pint family.</text>
</comment>
<feature type="region of interest" description="Disordered" evidence="8">
    <location>
        <begin position="122"/>
        <end position="156"/>
    </location>
</feature>
<dbReference type="PANTHER" id="PTHR47330:SF1">
    <property type="entry name" value="POLY(U)-BINDING-SPLICING FACTOR PUF60"/>
    <property type="match status" value="1"/>
</dbReference>
<evidence type="ECO:0000256" key="5">
    <source>
        <dbReference type="ARBA" id="ARBA00023187"/>
    </source>
</evidence>
<evidence type="ECO:0000313" key="10">
    <source>
        <dbReference type="Proteomes" id="UP000887575"/>
    </source>
</evidence>
<feature type="compositionally biased region" description="Basic and acidic residues" evidence="8">
    <location>
        <begin position="28"/>
        <end position="49"/>
    </location>
</feature>
<feature type="domain" description="RRM" evidence="9">
    <location>
        <begin position="274"/>
        <end position="349"/>
    </location>
</feature>
<dbReference type="Proteomes" id="UP000887575">
    <property type="component" value="Unassembled WGS sequence"/>
</dbReference>
<evidence type="ECO:0000256" key="3">
    <source>
        <dbReference type="ARBA" id="ARBA00022664"/>
    </source>
</evidence>
<keyword evidence="6" id="KW-0539">Nucleus</keyword>
<feature type="compositionally biased region" description="Polar residues" evidence="8">
    <location>
        <begin position="69"/>
        <end position="83"/>
    </location>
</feature>
<feature type="region of interest" description="Disordered" evidence="8">
    <location>
        <begin position="1"/>
        <end position="109"/>
    </location>
</feature>
<protein>
    <recommendedName>
        <fullName evidence="9">RRM domain-containing protein</fullName>
    </recommendedName>
</protein>
<dbReference type="GO" id="GO:0003723">
    <property type="term" value="F:RNA binding"/>
    <property type="evidence" value="ECO:0007669"/>
    <property type="project" value="UniProtKB-UniRule"/>
</dbReference>
<keyword evidence="10" id="KW-1185">Reference proteome</keyword>
<dbReference type="InterPro" id="IPR035979">
    <property type="entry name" value="RBD_domain_sf"/>
</dbReference>
<dbReference type="InterPro" id="IPR051974">
    <property type="entry name" value="PUF60_regulator"/>
</dbReference>
<dbReference type="FunFam" id="3.30.70.330:FF:000382">
    <property type="entry name" value="G-patch domain-containing protein"/>
    <property type="match status" value="1"/>
</dbReference>
<feature type="compositionally biased region" description="Polar residues" evidence="8">
    <location>
        <begin position="122"/>
        <end position="135"/>
    </location>
</feature>
<accession>A0AAF3FQA0</accession>
<evidence type="ECO:0000256" key="1">
    <source>
        <dbReference type="ARBA" id="ARBA00004123"/>
    </source>
</evidence>
<evidence type="ECO:0000256" key="6">
    <source>
        <dbReference type="ARBA" id="ARBA00023242"/>
    </source>
</evidence>
<proteinExistence type="inferred from homology"/>
<dbReference type="GO" id="GO:0006376">
    <property type="term" value="P:mRNA splice site recognition"/>
    <property type="evidence" value="ECO:0007669"/>
    <property type="project" value="TreeGrafter"/>
</dbReference>
<evidence type="ECO:0000259" key="9">
    <source>
        <dbReference type="PROSITE" id="PS50102"/>
    </source>
</evidence>
<keyword evidence="3" id="KW-0507">mRNA processing</keyword>
<dbReference type="SUPFAM" id="SSF54928">
    <property type="entry name" value="RNA-binding domain, RBD"/>
    <property type="match status" value="1"/>
</dbReference>
<dbReference type="PANTHER" id="PTHR47330">
    <property type="entry name" value="POLY(U)-BINDING-SPLICING FACTOR PUF60-B-RELATED"/>
    <property type="match status" value="1"/>
</dbReference>
<evidence type="ECO:0000256" key="8">
    <source>
        <dbReference type="SAM" id="MobiDB-lite"/>
    </source>
</evidence>
<evidence type="ECO:0000256" key="7">
    <source>
        <dbReference type="PROSITE-ProRule" id="PRU00176"/>
    </source>
</evidence>
<dbReference type="AlphaFoldDB" id="A0AAF3FQA0"/>
<dbReference type="InterPro" id="IPR012677">
    <property type="entry name" value="Nucleotide-bd_a/b_plait_sf"/>
</dbReference>
<organism evidence="10 11">
    <name type="scientific">Mesorhabditis belari</name>
    <dbReference type="NCBI Taxonomy" id="2138241"/>
    <lineage>
        <taxon>Eukaryota</taxon>
        <taxon>Metazoa</taxon>
        <taxon>Ecdysozoa</taxon>
        <taxon>Nematoda</taxon>
        <taxon>Chromadorea</taxon>
        <taxon>Rhabditida</taxon>
        <taxon>Rhabditina</taxon>
        <taxon>Rhabditomorpha</taxon>
        <taxon>Rhabditoidea</taxon>
        <taxon>Rhabditidae</taxon>
        <taxon>Mesorhabditinae</taxon>
        <taxon>Mesorhabditis</taxon>
    </lineage>
</organism>
<keyword evidence="4 7" id="KW-0694">RNA-binding</keyword>
<keyword evidence="5" id="KW-0508">mRNA splicing</keyword>
<name>A0AAF3FQA0_9BILA</name>
<dbReference type="Pfam" id="PF00076">
    <property type="entry name" value="RRM_1"/>
    <property type="match status" value="1"/>
</dbReference>
<dbReference type="WBParaSite" id="MBELARI_LOCUS7829">
    <property type="protein sequence ID" value="MBELARI_LOCUS7829"/>
    <property type="gene ID" value="MBELARI_LOCUS7829"/>
</dbReference>
<evidence type="ECO:0000256" key="4">
    <source>
        <dbReference type="ARBA" id="ARBA00022884"/>
    </source>
</evidence>
<evidence type="ECO:0000313" key="11">
    <source>
        <dbReference type="WBParaSite" id="MBELARI_LOCUS7829"/>
    </source>
</evidence>
<reference evidence="11" key="1">
    <citation type="submission" date="2024-02" db="UniProtKB">
        <authorList>
            <consortium name="WormBaseParasite"/>
        </authorList>
    </citation>
    <scope>IDENTIFICATION</scope>
</reference>
<dbReference type="GO" id="GO:0071011">
    <property type="term" value="C:precatalytic spliceosome"/>
    <property type="evidence" value="ECO:0007669"/>
    <property type="project" value="TreeGrafter"/>
</dbReference>
<dbReference type="GO" id="GO:0071013">
    <property type="term" value="C:catalytic step 2 spliceosome"/>
    <property type="evidence" value="ECO:0007669"/>
    <property type="project" value="TreeGrafter"/>
</dbReference>
<comment type="subcellular location">
    <subcellularLocation>
        <location evidence="1">Nucleus</location>
    </subcellularLocation>
</comment>
<dbReference type="Gene3D" id="3.30.70.330">
    <property type="match status" value="1"/>
</dbReference>
<evidence type="ECO:0000256" key="2">
    <source>
        <dbReference type="ARBA" id="ARBA00005987"/>
    </source>
</evidence>
<dbReference type="InterPro" id="IPR000504">
    <property type="entry name" value="RRM_dom"/>
</dbReference>
<sequence>MIEPAAPSSPPPSPESASVEDDSPAWERFMKKDPEPRSRAEVDDVKPDVKPNPSKSAAKIPPPELLKVSQPTVVVPTLSTGQTAKPHPPIPSPAKSQGGTPKKKTKESKSIFDRIKVHATHNSGEIATFGPTASSGALEEDEDDETGPLAITSGSSGKGDIQSLALAIMDGENQLQLIKSKAEKDAAYKEAAKKAAKIKRKTKPVKASNTKGPKLSSDAALAAAEKAGAMSDQIINKEVNKDQATFASQEGLEIRGNDSRHLLMTKLMRVNRSQILLLKNMVSAEEIDDLLEDEIKEECSKYGDVEDVLIVNDEANDVVKIFVKFSTTNQVDEAKKALDERFFGDYSGY</sequence>
<dbReference type="PROSITE" id="PS50102">
    <property type="entry name" value="RRM"/>
    <property type="match status" value="1"/>
</dbReference>
<dbReference type="GO" id="GO:0000381">
    <property type="term" value="P:regulation of alternative mRNA splicing, via spliceosome"/>
    <property type="evidence" value="ECO:0007669"/>
    <property type="project" value="TreeGrafter"/>
</dbReference>
<dbReference type="GO" id="GO:0000380">
    <property type="term" value="P:alternative mRNA splicing, via spliceosome"/>
    <property type="evidence" value="ECO:0007669"/>
    <property type="project" value="TreeGrafter"/>
</dbReference>
<dbReference type="CDD" id="cd12374">
    <property type="entry name" value="RRM_UHM_SPF45_PUF60"/>
    <property type="match status" value="1"/>
</dbReference>